<evidence type="ECO:0000259" key="1">
    <source>
        <dbReference type="Pfam" id="PF07995"/>
    </source>
</evidence>
<dbReference type="InterPro" id="IPR011042">
    <property type="entry name" value="6-blade_b-propeller_TolB-like"/>
</dbReference>
<dbReference type="PANTHER" id="PTHR19328">
    <property type="entry name" value="HEDGEHOG-INTERACTING PROTEIN"/>
    <property type="match status" value="1"/>
</dbReference>
<sequence length="400" mass="44205">MNHKSPVQLASTFLFLGICSLAIGQKGLPAKQPFTATVNTMYPQHLDFAESMVNQLVVPTDFKTSVVATGLGKPRIMAMADDGSLYITRRDVGDVLRLSDKDGDGRFEDLKTVWSSFLDVHGISIYQGYIYLASSKILKRGKLNSNGSVGDTLTLISDLPDGGQHDNRMISFGLDGQLYMSVGSDCNDCSETNKEHATLLVMNPDGSHRRIFARGLRNTIGFDWHPQTKDIWGCDNGTDWRGDEIPPEELNKIVDGGDYGWPWVFGKQQVDVTREDPGGTTKEAYAKTTVPAVMTFPAHSAPIDFRFLGKLPGFPSEYAYDALVSWHGSWNRKQPEGYKIQRIHFVNGQPVSVHDFFSGFLSKDGKTRFGRPAGILPTKSGKIYVSDDENGVIYCIMASN</sequence>
<feature type="domain" description="Pyrroloquinoline quinone-dependent pyranose dehydrogenase beta-propeller" evidence="2">
    <location>
        <begin position="282"/>
        <end position="397"/>
    </location>
</feature>
<keyword evidence="4" id="KW-1185">Reference proteome</keyword>
<dbReference type="Pfam" id="PF22807">
    <property type="entry name" value="TrAA12"/>
    <property type="match status" value="1"/>
</dbReference>
<dbReference type="SUPFAM" id="SSF50952">
    <property type="entry name" value="Soluble quinoprotein glucose dehydrogenase"/>
    <property type="match status" value="1"/>
</dbReference>
<dbReference type="EMBL" id="WPIN01000003">
    <property type="protein sequence ID" value="MVM30463.1"/>
    <property type="molecule type" value="Genomic_DNA"/>
</dbReference>
<reference evidence="3 4" key="1">
    <citation type="submission" date="2019-12" db="EMBL/GenBank/DDBJ databases">
        <title>Spirosoma sp. HMF4905 genome sequencing and assembly.</title>
        <authorList>
            <person name="Kang H."/>
            <person name="Cha I."/>
            <person name="Kim H."/>
            <person name="Joh K."/>
        </authorList>
    </citation>
    <scope>NUCLEOTIDE SEQUENCE [LARGE SCALE GENOMIC DNA]</scope>
    <source>
        <strain evidence="3 4">HMF4905</strain>
    </source>
</reference>
<dbReference type="Proteomes" id="UP000436006">
    <property type="component" value="Unassembled WGS sequence"/>
</dbReference>
<comment type="caution">
    <text evidence="3">The sequence shown here is derived from an EMBL/GenBank/DDBJ whole genome shotgun (WGS) entry which is preliminary data.</text>
</comment>
<accession>A0A7K1S9F0</accession>
<dbReference type="InterPro" id="IPR011041">
    <property type="entry name" value="Quinoprot_gluc/sorb_DH_b-prop"/>
</dbReference>
<proteinExistence type="predicted"/>
<dbReference type="InterPro" id="IPR012938">
    <property type="entry name" value="Glc/Sorbosone_DH"/>
</dbReference>
<dbReference type="PANTHER" id="PTHR19328:SF53">
    <property type="entry name" value="MEMBRANE PROTEIN"/>
    <property type="match status" value="1"/>
</dbReference>
<dbReference type="InterPro" id="IPR054539">
    <property type="entry name" value="Beta-prop_PDH"/>
</dbReference>
<name>A0A7K1S9F0_9BACT</name>
<dbReference type="RefSeq" id="WP_157584692.1">
    <property type="nucleotide sequence ID" value="NZ_WPIN01000003.1"/>
</dbReference>
<organism evidence="3 4">
    <name type="scientific">Spirosoma arboris</name>
    <dbReference type="NCBI Taxonomy" id="2682092"/>
    <lineage>
        <taxon>Bacteria</taxon>
        <taxon>Pseudomonadati</taxon>
        <taxon>Bacteroidota</taxon>
        <taxon>Cytophagia</taxon>
        <taxon>Cytophagales</taxon>
        <taxon>Cytophagaceae</taxon>
        <taxon>Spirosoma</taxon>
    </lineage>
</organism>
<feature type="domain" description="Glucose/Sorbosone dehydrogenase" evidence="1">
    <location>
        <begin position="74"/>
        <end position="273"/>
    </location>
</feature>
<evidence type="ECO:0000313" key="3">
    <source>
        <dbReference type="EMBL" id="MVM30463.1"/>
    </source>
</evidence>
<dbReference type="Gene3D" id="2.120.10.30">
    <property type="entry name" value="TolB, C-terminal domain"/>
    <property type="match status" value="1"/>
</dbReference>
<gene>
    <name evidence="3" type="ORF">GO755_10495</name>
</gene>
<protein>
    <submittedName>
        <fullName evidence="3">Glucose dehydrogenase</fullName>
    </submittedName>
</protein>
<evidence type="ECO:0000313" key="4">
    <source>
        <dbReference type="Proteomes" id="UP000436006"/>
    </source>
</evidence>
<dbReference type="AlphaFoldDB" id="A0A7K1S9F0"/>
<evidence type="ECO:0000259" key="2">
    <source>
        <dbReference type="Pfam" id="PF22807"/>
    </source>
</evidence>
<dbReference type="Pfam" id="PF07995">
    <property type="entry name" value="GSDH"/>
    <property type="match status" value="1"/>
</dbReference>